<dbReference type="GO" id="GO:0003857">
    <property type="term" value="F:(3S)-3-hydroxyacyl-CoA dehydrogenase (NAD+) activity"/>
    <property type="evidence" value="ECO:0007669"/>
    <property type="project" value="TreeGrafter"/>
</dbReference>
<dbReference type="GO" id="GO:0005777">
    <property type="term" value="C:peroxisome"/>
    <property type="evidence" value="ECO:0007669"/>
    <property type="project" value="TreeGrafter"/>
</dbReference>
<evidence type="ECO:0000313" key="4">
    <source>
        <dbReference type="EMBL" id="CAH1442728.1"/>
    </source>
</evidence>
<keyword evidence="3" id="KW-0511">Multifunctional enzyme</keyword>
<evidence type="ECO:0000256" key="3">
    <source>
        <dbReference type="ARBA" id="ARBA00023268"/>
    </source>
</evidence>
<evidence type="ECO:0000313" key="5">
    <source>
        <dbReference type="Proteomes" id="UP001157418"/>
    </source>
</evidence>
<evidence type="ECO:0000256" key="1">
    <source>
        <dbReference type="ARBA" id="ARBA00023235"/>
    </source>
</evidence>
<accession>A0AAU9NYA0</accession>
<evidence type="ECO:0000256" key="2">
    <source>
        <dbReference type="ARBA" id="ARBA00023239"/>
    </source>
</evidence>
<dbReference type="PANTHER" id="PTHR23309">
    <property type="entry name" value="3-HYDROXYACYL-COA DEHYROGENASE"/>
    <property type="match status" value="1"/>
</dbReference>
<dbReference type="InterPro" id="IPR029045">
    <property type="entry name" value="ClpP/crotonase-like_dom_sf"/>
</dbReference>
<dbReference type="Gene3D" id="3.90.226.10">
    <property type="entry name" value="2-enoyl-CoA Hydratase, Chain A, domain 1"/>
    <property type="match status" value="1"/>
</dbReference>
<dbReference type="EMBL" id="CAKMRJ010005412">
    <property type="protein sequence ID" value="CAH1442728.1"/>
    <property type="molecule type" value="Genomic_DNA"/>
</dbReference>
<keyword evidence="1" id="KW-0413">Isomerase</keyword>
<proteinExistence type="predicted"/>
<dbReference type="SUPFAM" id="SSF53623">
    <property type="entry name" value="MurD-like peptide ligases, catalytic domain"/>
    <property type="match status" value="1"/>
</dbReference>
<dbReference type="GO" id="GO:0016829">
    <property type="term" value="F:lyase activity"/>
    <property type="evidence" value="ECO:0007669"/>
    <property type="project" value="UniProtKB-KW"/>
</dbReference>
<protein>
    <submittedName>
        <fullName evidence="4">Uncharacterized protein</fullName>
    </submittedName>
</protein>
<dbReference type="AlphaFoldDB" id="A0AAU9NYA0"/>
<dbReference type="InterPro" id="IPR036565">
    <property type="entry name" value="Mur-like_cat_sf"/>
</dbReference>
<dbReference type="GO" id="GO:0006635">
    <property type="term" value="P:fatty acid beta-oxidation"/>
    <property type="evidence" value="ECO:0007669"/>
    <property type="project" value="TreeGrafter"/>
</dbReference>
<name>A0AAU9NYA0_9ASTR</name>
<sequence length="122" mass="13189">MKIIHVEGTKGKGSTGTFTEEILCNYGFRTLSYLGAKGKFSCGFDINAFGGVHEGKAMTHEQHQNMLMYQVSIDILSDTLEAARKLSVDAIDGLALSGGLEVAMAFHARIVFSTTQLGFPKL</sequence>
<keyword evidence="5" id="KW-1185">Reference proteome</keyword>
<dbReference type="GO" id="GO:0005524">
    <property type="term" value="F:ATP binding"/>
    <property type="evidence" value="ECO:0007669"/>
    <property type="project" value="InterPro"/>
</dbReference>
<comment type="caution">
    <text evidence="4">The sequence shown here is derived from an EMBL/GenBank/DDBJ whole genome shotgun (WGS) entry which is preliminary data.</text>
</comment>
<organism evidence="4 5">
    <name type="scientific">Lactuca virosa</name>
    <dbReference type="NCBI Taxonomy" id="75947"/>
    <lineage>
        <taxon>Eukaryota</taxon>
        <taxon>Viridiplantae</taxon>
        <taxon>Streptophyta</taxon>
        <taxon>Embryophyta</taxon>
        <taxon>Tracheophyta</taxon>
        <taxon>Spermatophyta</taxon>
        <taxon>Magnoliopsida</taxon>
        <taxon>eudicotyledons</taxon>
        <taxon>Gunneridae</taxon>
        <taxon>Pentapetalae</taxon>
        <taxon>asterids</taxon>
        <taxon>campanulids</taxon>
        <taxon>Asterales</taxon>
        <taxon>Asteraceae</taxon>
        <taxon>Cichorioideae</taxon>
        <taxon>Cichorieae</taxon>
        <taxon>Lactucinae</taxon>
        <taxon>Lactuca</taxon>
    </lineage>
</organism>
<dbReference type="GO" id="GO:0016853">
    <property type="term" value="F:isomerase activity"/>
    <property type="evidence" value="ECO:0007669"/>
    <property type="project" value="UniProtKB-KW"/>
</dbReference>
<dbReference type="Gene3D" id="3.40.1190.10">
    <property type="entry name" value="Mur-like, catalytic domain"/>
    <property type="match status" value="1"/>
</dbReference>
<dbReference type="Proteomes" id="UP001157418">
    <property type="component" value="Unassembled WGS sequence"/>
</dbReference>
<dbReference type="PANTHER" id="PTHR23309:SF9">
    <property type="entry name" value="PEROXISOMAL FATTY ACID BETA-OXIDATION MULTIFUNCTIONAL PROTEIN MFP2"/>
    <property type="match status" value="1"/>
</dbReference>
<keyword evidence="2" id="KW-0456">Lyase</keyword>
<dbReference type="SUPFAM" id="SSF52096">
    <property type="entry name" value="ClpP/crotonase"/>
    <property type="match status" value="1"/>
</dbReference>
<gene>
    <name evidence="4" type="ORF">LVIROSA_LOCUS28697</name>
</gene>
<reference evidence="4 5" key="1">
    <citation type="submission" date="2022-01" db="EMBL/GenBank/DDBJ databases">
        <authorList>
            <person name="Xiong W."/>
            <person name="Schranz E."/>
        </authorList>
    </citation>
    <scope>NUCLEOTIDE SEQUENCE [LARGE SCALE GENOMIC DNA]</scope>
</reference>